<evidence type="ECO:0000256" key="1">
    <source>
        <dbReference type="SAM" id="Phobius"/>
    </source>
</evidence>
<evidence type="ECO:0000313" key="3">
    <source>
        <dbReference type="Proteomes" id="UP001425155"/>
    </source>
</evidence>
<keyword evidence="1" id="KW-1133">Transmembrane helix</keyword>
<organism evidence="2 3">
    <name type="scientific">Leifsonia stereocauli</name>
    <dbReference type="NCBI Taxonomy" id="3134136"/>
    <lineage>
        <taxon>Bacteria</taxon>
        <taxon>Bacillati</taxon>
        <taxon>Actinomycetota</taxon>
        <taxon>Actinomycetes</taxon>
        <taxon>Micrococcales</taxon>
        <taxon>Microbacteriaceae</taxon>
        <taxon>Leifsonia</taxon>
    </lineage>
</organism>
<dbReference type="Pfam" id="PF06772">
    <property type="entry name" value="LtrA"/>
    <property type="match status" value="1"/>
</dbReference>
<gene>
    <name evidence="2" type="ORF">WJX64_15125</name>
</gene>
<feature type="transmembrane region" description="Helical" evidence="1">
    <location>
        <begin position="150"/>
        <end position="171"/>
    </location>
</feature>
<proteinExistence type="predicted"/>
<feature type="transmembrane region" description="Helical" evidence="1">
    <location>
        <begin position="348"/>
        <end position="366"/>
    </location>
</feature>
<dbReference type="EMBL" id="JBCLVG010000003">
    <property type="protein sequence ID" value="MEN1947889.1"/>
    <property type="molecule type" value="Genomic_DNA"/>
</dbReference>
<dbReference type="Proteomes" id="UP001425155">
    <property type="component" value="Unassembled WGS sequence"/>
</dbReference>
<feature type="transmembrane region" description="Helical" evidence="1">
    <location>
        <begin position="238"/>
        <end position="258"/>
    </location>
</feature>
<dbReference type="PANTHER" id="PTHR36840">
    <property type="entry name" value="BLL5714 PROTEIN"/>
    <property type="match status" value="1"/>
</dbReference>
<keyword evidence="3" id="KW-1185">Reference proteome</keyword>
<keyword evidence="1" id="KW-0472">Membrane</keyword>
<name>A0ABU9W7A7_9MICO</name>
<feature type="transmembrane region" description="Helical" evidence="1">
    <location>
        <begin position="316"/>
        <end position="341"/>
    </location>
</feature>
<protein>
    <submittedName>
        <fullName evidence="2">Low temperature requirement protein A</fullName>
    </submittedName>
</protein>
<feature type="transmembrane region" description="Helical" evidence="1">
    <location>
        <begin position="55"/>
        <end position="75"/>
    </location>
</feature>
<feature type="transmembrane region" description="Helical" evidence="1">
    <location>
        <begin position="214"/>
        <end position="232"/>
    </location>
</feature>
<reference evidence="2 3" key="1">
    <citation type="submission" date="2024-03" db="EMBL/GenBank/DDBJ databases">
        <title>YIM 134122 draft genome.</title>
        <authorList>
            <person name="Zuo S."/>
            <person name="Xiong L."/>
        </authorList>
    </citation>
    <scope>NUCLEOTIDE SEQUENCE [LARGE SCALE GENOMIC DNA]</scope>
    <source>
        <strain evidence="2 3">YIM 134122</strain>
    </source>
</reference>
<keyword evidence="1" id="KW-0812">Transmembrane</keyword>
<accession>A0ABU9W7A7</accession>
<feature type="transmembrane region" description="Helical" evidence="1">
    <location>
        <begin position="285"/>
        <end position="304"/>
    </location>
</feature>
<dbReference type="InterPro" id="IPR010640">
    <property type="entry name" value="Low_temperature_requirement_A"/>
</dbReference>
<feature type="transmembrane region" description="Helical" evidence="1">
    <location>
        <begin position="372"/>
        <end position="392"/>
    </location>
</feature>
<feature type="transmembrane region" description="Helical" evidence="1">
    <location>
        <begin position="177"/>
        <end position="194"/>
    </location>
</feature>
<sequence>MTGFRAMVTGQLLTAETSREGDRVTTLELFFDLVYVFAFTQVTQLMAHGHSAESVLQGLAVLALIWWSWTSFAWLTNQAHADRGIVRVGIMLAIAIMFIVSLVIPESFDDLEGGLFAPMVFVVCITLVSIVHAVVYWIAAGADAALRRQILRSVGITIVPVLALTTVGALVGGPWQAWIWLGTALLQGVIIFVTSHGGDWRIYSMAHFSERHGLIVILALGESVVATGVGVAELAISVPIIIGSLFAITLAVAMWWNYFHHLSGGVEHALQQREGRDRVDAATDVYTYLHPFVVAGIIIVALGVEQSMHDVESPEAIGYFAAWALGGGLSLYLATTGFIWARVSGQWSLLRFGAAVLALVLVPVIAEQIALVALPILVVVSVLLAVLEEVLGPRAKVRRRPRPGTAAEAGIATAD</sequence>
<evidence type="ECO:0000313" key="2">
    <source>
        <dbReference type="EMBL" id="MEN1947889.1"/>
    </source>
</evidence>
<feature type="transmembrane region" description="Helical" evidence="1">
    <location>
        <begin position="116"/>
        <end position="138"/>
    </location>
</feature>
<dbReference type="PANTHER" id="PTHR36840:SF1">
    <property type="entry name" value="BLL5714 PROTEIN"/>
    <property type="match status" value="1"/>
</dbReference>
<dbReference type="RefSeq" id="WP_342115584.1">
    <property type="nucleotide sequence ID" value="NZ_JBCAUN010000003.1"/>
</dbReference>
<feature type="transmembrane region" description="Helical" evidence="1">
    <location>
        <begin position="84"/>
        <end position="104"/>
    </location>
</feature>
<comment type="caution">
    <text evidence="2">The sequence shown here is derived from an EMBL/GenBank/DDBJ whole genome shotgun (WGS) entry which is preliminary data.</text>
</comment>